<name>F0Y4A9_AURAN</name>
<dbReference type="PANTHER" id="PTHR45973:SF9">
    <property type="entry name" value="LEUCINE-RICH REPEAT-CONTAINING PROTEIN 46"/>
    <property type="match status" value="1"/>
</dbReference>
<feature type="region of interest" description="Disordered" evidence="7">
    <location>
        <begin position="1"/>
        <end position="50"/>
    </location>
</feature>
<protein>
    <recommendedName>
        <fullName evidence="10">F-box domain-containing protein</fullName>
    </recommendedName>
</protein>
<keyword evidence="4" id="KW-0969">Cilium</keyword>
<dbReference type="GeneID" id="20228093"/>
<dbReference type="EMBL" id="GL833124">
    <property type="protein sequence ID" value="EGB10090.1"/>
    <property type="molecule type" value="Genomic_DNA"/>
</dbReference>
<feature type="coiled-coil region" evidence="6">
    <location>
        <begin position="458"/>
        <end position="485"/>
    </location>
</feature>
<dbReference type="eggNOG" id="KOG0531">
    <property type="taxonomic scope" value="Eukaryota"/>
</dbReference>
<dbReference type="InterPro" id="IPR050576">
    <property type="entry name" value="Cilia_flagella_integrity"/>
</dbReference>
<accession>F0Y4A9</accession>
<dbReference type="OrthoDB" id="1517790at2759"/>
<feature type="compositionally biased region" description="Basic and acidic residues" evidence="7">
    <location>
        <begin position="576"/>
        <end position="586"/>
    </location>
</feature>
<evidence type="ECO:0000256" key="4">
    <source>
        <dbReference type="ARBA" id="ARBA00023069"/>
    </source>
</evidence>
<dbReference type="SUPFAM" id="SSF52075">
    <property type="entry name" value="Outer arm dynein light chain 1"/>
    <property type="match status" value="1"/>
</dbReference>
<dbReference type="Gene3D" id="3.80.10.10">
    <property type="entry name" value="Ribonuclease Inhibitor"/>
    <property type="match status" value="1"/>
</dbReference>
<feature type="region of interest" description="Disordered" evidence="7">
    <location>
        <begin position="565"/>
        <end position="666"/>
    </location>
</feature>
<dbReference type="PROSITE" id="PS51450">
    <property type="entry name" value="LRR"/>
    <property type="match status" value="1"/>
</dbReference>
<evidence type="ECO:0000256" key="3">
    <source>
        <dbReference type="ARBA" id="ARBA00022737"/>
    </source>
</evidence>
<dbReference type="Pfam" id="PF13855">
    <property type="entry name" value="LRR_8"/>
    <property type="match status" value="1"/>
</dbReference>
<keyword evidence="6" id="KW-0175">Coiled coil</keyword>
<keyword evidence="5" id="KW-0966">Cell projection</keyword>
<dbReference type="KEGG" id="aaf:AURANDRAFT_71164"/>
<gene>
    <name evidence="8" type="ORF">AURANDRAFT_71164</name>
</gene>
<feature type="region of interest" description="Disordered" evidence="7">
    <location>
        <begin position="252"/>
        <end position="282"/>
    </location>
</feature>
<evidence type="ECO:0000313" key="9">
    <source>
        <dbReference type="Proteomes" id="UP000002729"/>
    </source>
</evidence>
<dbReference type="RefSeq" id="XP_009034921.1">
    <property type="nucleotide sequence ID" value="XM_009036673.1"/>
</dbReference>
<comment type="subcellular location">
    <subcellularLocation>
        <location evidence="1">Cell projection</location>
        <location evidence="1">Cilium</location>
    </subcellularLocation>
</comment>
<evidence type="ECO:0000313" key="8">
    <source>
        <dbReference type="EMBL" id="EGB10090.1"/>
    </source>
</evidence>
<evidence type="ECO:0000256" key="6">
    <source>
        <dbReference type="SAM" id="Coils"/>
    </source>
</evidence>
<evidence type="ECO:0000256" key="7">
    <source>
        <dbReference type="SAM" id="MobiDB-lite"/>
    </source>
</evidence>
<sequence length="976" mass="104228">MRPPGASAINHGTVGSSTKGAAPAGRLCASSGRRGSPGPAAMLSAPETATPREVRFAPSVKMNDGRSLTEEAALEASGECQLELVTQLVLRQCQIRRLEPACASGLINLQVLSRALSHNLLKSLHGFAELVSLEELNLNFNQLASLDGLERCVKICRLYASNNRLAKAEGLCGLPLLRTACLFGNQLSGLDGTLETLRRCPKLREVDLLGNPLAHERGYKHRVVRCLVRLEALDGDRVVPFDKEMSRAFFASERAGGGDDGKKQRPSTAPAPEKRPPLATKNEAFDWACLPKEKPRLFGAQADDKLHADPVALGYLAKHMLDHPMQGPAYRDGDWRADDARKFVERLRLRSATHKDSLVTGGPAAKGCADVDGATRVASAVDASDPYLTIRRLIALALVESLQSDATRAPAAPAADVADIARELERLRVENANMFLIREENASLRKRVGEQNADAGELRRLKEENADLAARLGEAEAQLQALHLAAITGSGAAAPAPRPRTAAEIIDECAGEILCEIDDELEDLFRANAASLSQLRSDVEAFQFEVGVEPAVGPPAAAPVAPIALAKPATPPPGQTDREPDVDTPAHVRGRPLWSSPSGDADSAAAVAAAPLPPSPARPGSRAGRALKARAAAPAHSRPKTPSVADILAGRRTREAASESDDDESADVWNAALEKRKCDGAPAVSDRVVTTKHAWLLMGDDAADDGAEESKADDRCVHFLALEAEDLGFEVEWLSRTTGAAADDAPYASRTCRLTHAGWDGPVVLDFLAICGLVQISAVYGDKRSRSDVAAAAPRAAVGRRLATRVLRPLQSAEPPHATLAGLPPPLAAQVLACLGARQVRRVAATARGPRVEASRDALWSRLLRRDRAALDVDVPPGDGSLGSGPVVAIYAALALAARARRDVVGRRRREVCRVVGEEEETVARRRDLARALFDFDDADRPYRISPFSPPAPPLEPTFAPTIPRGPTWAPPWAFR</sequence>
<evidence type="ECO:0000256" key="2">
    <source>
        <dbReference type="ARBA" id="ARBA00022614"/>
    </source>
</evidence>
<keyword evidence="2" id="KW-0433">Leucine-rich repeat</keyword>
<feature type="compositionally biased region" description="Low complexity" evidence="7">
    <location>
        <begin position="618"/>
        <end position="636"/>
    </location>
</feature>
<dbReference type="Proteomes" id="UP000002729">
    <property type="component" value="Unassembled WGS sequence"/>
</dbReference>
<keyword evidence="9" id="KW-1185">Reference proteome</keyword>
<evidence type="ECO:0008006" key="10">
    <source>
        <dbReference type="Google" id="ProtNLM"/>
    </source>
</evidence>
<keyword evidence="3" id="KW-0677">Repeat</keyword>
<reference evidence="8 9" key="1">
    <citation type="journal article" date="2011" name="Proc. Natl. Acad. Sci. U.S.A.">
        <title>Niche of harmful alga Aureococcus anophagefferens revealed through ecogenomics.</title>
        <authorList>
            <person name="Gobler C.J."/>
            <person name="Berry D.L."/>
            <person name="Dyhrman S.T."/>
            <person name="Wilhelm S.W."/>
            <person name="Salamov A."/>
            <person name="Lobanov A.V."/>
            <person name="Zhang Y."/>
            <person name="Collier J.L."/>
            <person name="Wurch L.L."/>
            <person name="Kustka A.B."/>
            <person name="Dill B.D."/>
            <person name="Shah M."/>
            <person name="VerBerkmoes N.C."/>
            <person name="Kuo A."/>
            <person name="Terry A."/>
            <person name="Pangilinan J."/>
            <person name="Lindquist E.A."/>
            <person name="Lucas S."/>
            <person name="Paulsen I.T."/>
            <person name="Hattenrath-Lehmann T.K."/>
            <person name="Talmage S.C."/>
            <person name="Walker E.A."/>
            <person name="Koch F."/>
            <person name="Burson A.M."/>
            <person name="Marcoval M.A."/>
            <person name="Tang Y.Z."/>
            <person name="Lecleir G.R."/>
            <person name="Coyne K.J."/>
            <person name="Berg G.M."/>
            <person name="Bertrand E.M."/>
            <person name="Saito M.A."/>
            <person name="Gladyshev V.N."/>
            <person name="Grigoriev I.V."/>
        </authorList>
    </citation>
    <scope>NUCLEOTIDE SEQUENCE [LARGE SCALE GENOMIC DNA]</scope>
    <source>
        <strain evidence="9">CCMP 1984</strain>
    </source>
</reference>
<dbReference type="AlphaFoldDB" id="F0Y4A9"/>
<dbReference type="InterPro" id="IPR032675">
    <property type="entry name" value="LRR_dom_sf"/>
</dbReference>
<evidence type="ECO:0000256" key="5">
    <source>
        <dbReference type="ARBA" id="ARBA00023273"/>
    </source>
</evidence>
<evidence type="ECO:0000256" key="1">
    <source>
        <dbReference type="ARBA" id="ARBA00004138"/>
    </source>
</evidence>
<organism evidence="9">
    <name type="scientific">Aureococcus anophagefferens</name>
    <name type="common">Harmful bloom alga</name>
    <dbReference type="NCBI Taxonomy" id="44056"/>
    <lineage>
        <taxon>Eukaryota</taxon>
        <taxon>Sar</taxon>
        <taxon>Stramenopiles</taxon>
        <taxon>Ochrophyta</taxon>
        <taxon>Pelagophyceae</taxon>
        <taxon>Pelagomonadales</taxon>
        <taxon>Pelagomonadaceae</taxon>
        <taxon>Aureococcus</taxon>
    </lineage>
</organism>
<dbReference type="InParanoid" id="F0Y4A9"/>
<feature type="compositionally biased region" description="Low complexity" evidence="7">
    <location>
        <begin position="595"/>
        <end position="610"/>
    </location>
</feature>
<dbReference type="InterPro" id="IPR001611">
    <property type="entry name" value="Leu-rich_rpt"/>
</dbReference>
<dbReference type="PANTHER" id="PTHR45973">
    <property type="entry name" value="PROTEIN PHOSPHATASE 1 REGULATORY SUBUNIT SDS22-RELATED"/>
    <property type="match status" value="1"/>
</dbReference>
<proteinExistence type="predicted"/>